<dbReference type="OrthoDB" id="14876at2"/>
<dbReference type="KEGG" id="tam:Theam_1645"/>
<name>E8T5E7_THEA1</name>
<evidence type="ECO:0008006" key="3">
    <source>
        <dbReference type="Google" id="ProtNLM"/>
    </source>
</evidence>
<evidence type="ECO:0000313" key="2">
    <source>
        <dbReference type="Proteomes" id="UP000006362"/>
    </source>
</evidence>
<dbReference type="PROSITE" id="PS51257">
    <property type="entry name" value="PROKAR_LIPOPROTEIN"/>
    <property type="match status" value="1"/>
</dbReference>
<keyword evidence="2" id="KW-1185">Reference proteome</keyword>
<evidence type="ECO:0000313" key="1">
    <source>
        <dbReference type="EMBL" id="ADU97601.1"/>
    </source>
</evidence>
<dbReference type="RefSeq" id="WP_013538386.1">
    <property type="nucleotide sequence ID" value="NC_014926.1"/>
</dbReference>
<reference evidence="1" key="1">
    <citation type="submission" date="2011-01" db="EMBL/GenBank/DDBJ databases">
        <title>Complete sequence of chromosome of Thermovibrio ammonificans HB-1.</title>
        <authorList>
            <consortium name="US DOE Joint Genome Institute"/>
            <person name="Lucas S."/>
            <person name="Copeland A."/>
            <person name="Lapidus A."/>
            <person name="Cheng J.-F."/>
            <person name="Goodwin L."/>
            <person name="Pitluck S."/>
            <person name="Davenport K."/>
            <person name="Detter J.C."/>
            <person name="Han C."/>
            <person name="Tapia R."/>
            <person name="Land M."/>
            <person name="Hauser L."/>
            <person name="Kyrpides N."/>
            <person name="Ivanova N."/>
            <person name="Ovchinnikova G."/>
            <person name="Vetriani C."/>
            <person name="Woyke T."/>
        </authorList>
    </citation>
    <scope>NUCLEOTIDE SEQUENCE [LARGE SCALE GENOMIC DNA]</scope>
    <source>
        <strain evidence="1">HB-1</strain>
    </source>
</reference>
<gene>
    <name evidence="1" type="ordered locus">Theam_1645</name>
</gene>
<dbReference type="EMBL" id="CP002444">
    <property type="protein sequence ID" value="ADU97601.1"/>
    <property type="molecule type" value="Genomic_DNA"/>
</dbReference>
<dbReference type="eggNOG" id="ENOG5033CNP">
    <property type="taxonomic scope" value="Bacteria"/>
</dbReference>
<dbReference type="Proteomes" id="UP000006362">
    <property type="component" value="Chromosome"/>
</dbReference>
<organism evidence="1 2">
    <name type="scientific">Thermovibrio ammonificans (strain DSM 15698 / JCM 12110 / HB-1)</name>
    <dbReference type="NCBI Taxonomy" id="648996"/>
    <lineage>
        <taxon>Bacteria</taxon>
        <taxon>Pseudomonadati</taxon>
        <taxon>Aquificota</taxon>
        <taxon>Aquificia</taxon>
        <taxon>Desulfurobacteriales</taxon>
        <taxon>Desulfurobacteriaceae</taxon>
        <taxon>Thermovibrio</taxon>
    </lineage>
</organism>
<accession>E8T5E7</accession>
<sequence length="152" mass="16582">MKKLLIPLAIAAAVTGCAVNQKPPKTTVLTQEQVKAELLGDTVPIYPGFQLVSDKSFIYESGNIKVGRLIFKGDAPVKDIVSYYKATLPEKGWEPVAITIYGDSAQLTYVTPDQFLQIQVKKQFGQTYLIISLGPRGQASAETPPQVLTNQN</sequence>
<dbReference type="HOGENOM" id="CLU_1783775_0_0_0"/>
<proteinExistence type="predicted"/>
<protein>
    <recommendedName>
        <fullName evidence="3">Lipoprotein</fullName>
    </recommendedName>
</protein>
<dbReference type="AlphaFoldDB" id="E8T5E7"/>
<dbReference type="STRING" id="648996.Theam_1645"/>